<name>A0A218XY69_PUNGR</name>
<dbReference type="EMBL" id="MTKT01000556">
    <property type="protein sequence ID" value="OWM90075.1"/>
    <property type="molecule type" value="Genomic_DNA"/>
</dbReference>
<sequence>MDGRGATAGTVGCGWKRSAVWTVDTCAGVVGAGAMSSPGARVGGSQGVGSTVDPCARGGVEFDDARFRPRSSAIISAMLAAIKSIVPWSIATLPSSTVTRVASWGGS</sequence>
<comment type="caution">
    <text evidence="1">The sequence shown here is derived from an EMBL/GenBank/DDBJ whole genome shotgun (WGS) entry which is preliminary data.</text>
</comment>
<proteinExistence type="predicted"/>
<dbReference type="AlphaFoldDB" id="A0A218XY69"/>
<protein>
    <submittedName>
        <fullName evidence="1">Uncharacterized protein</fullName>
    </submittedName>
</protein>
<evidence type="ECO:0000313" key="1">
    <source>
        <dbReference type="EMBL" id="OWM90075.1"/>
    </source>
</evidence>
<evidence type="ECO:0000313" key="2">
    <source>
        <dbReference type="Proteomes" id="UP000197138"/>
    </source>
</evidence>
<reference evidence="2" key="1">
    <citation type="journal article" date="2017" name="Plant J.">
        <title>The pomegranate (Punica granatum L.) genome and the genomics of punicalagin biosynthesis.</title>
        <authorList>
            <person name="Qin G."/>
            <person name="Xu C."/>
            <person name="Ming R."/>
            <person name="Tang H."/>
            <person name="Guyot R."/>
            <person name="Kramer E.M."/>
            <person name="Hu Y."/>
            <person name="Yi X."/>
            <person name="Qi Y."/>
            <person name="Xu X."/>
            <person name="Gao Z."/>
            <person name="Pan H."/>
            <person name="Jian J."/>
            <person name="Tian Y."/>
            <person name="Yue Z."/>
            <person name="Xu Y."/>
        </authorList>
    </citation>
    <scope>NUCLEOTIDE SEQUENCE [LARGE SCALE GENOMIC DNA]</scope>
    <source>
        <strain evidence="2">cv. Dabenzi</strain>
    </source>
</reference>
<organism evidence="1 2">
    <name type="scientific">Punica granatum</name>
    <name type="common">Pomegranate</name>
    <dbReference type="NCBI Taxonomy" id="22663"/>
    <lineage>
        <taxon>Eukaryota</taxon>
        <taxon>Viridiplantae</taxon>
        <taxon>Streptophyta</taxon>
        <taxon>Embryophyta</taxon>
        <taxon>Tracheophyta</taxon>
        <taxon>Spermatophyta</taxon>
        <taxon>Magnoliopsida</taxon>
        <taxon>eudicotyledons</taxon>
        <taxon>Gunneridae</taxon>
        <taxon>Pentapetalae</taxon>
        <taxon>rosids</taxon>
        <taxon>malvids</taxon>
        <taxon>Myrtales</taxon>
        <taxon>Lythraceae</taxon>
        <taxon>Punica</taxon>
    </lineage>
</organism>
<dbReference type="Proteomes" id="UP000197138">
    <property type="component" value="Unassembled WGS sequence"/>
</dbReference>
<accession>A0A218XY69</accession>
<gene>
    <name evidence="1" type="ORF">CDL15_Pgr000862</name>
</gene>